<dbReference type="Proteomes" id="UP000663829">
    <property type="component" value="Unassembled WGS sequence"/>
</dbReference>
<evidence type="ECO:0000256" key="5">
    <source>
        <dbReference type="RuleBase" id="RU361277"/>
    </source>
</evidence>
<organism evidence="7 11">
    <name type="scientific">Didymodactylos carnosus</name>
    <dbReference type="NCBI Taxonomy" id="1234261"/>
    <lineage>
        <taxon>Eukaryota</taxon>
        <taxon>Metazoa</taxon>
        <taxon>Spiralia</taxon>
        <taxon>Gnathifera</taxon>
        <taxon>Rotifera</taxon>
        <taxon>Eurotatoria</taxon>
        <taxon>Bdelloidea</taxon>
        <taxon>Philodinida</taxon>
        <taxon>Philodinidae</taxon>
        <taxon>Didymodactylos</taxon>
    </lineage>
</organism>
<dbReference type="InterPro" id="IPR002328">
    <property type="entry name" value="ADH_Zn_CS"/>
</dbReference>
<dbReference type="EMBL" id="CAJOBC010000914">
    <property type="protein sequence ID" value="CAF3638495.1"/>
    <property type="molecule type" value="Genomic_DNA"/>
</dbReference>
<dbReference type="EMBL" id="CAJNOQ010000914">
    <property type="protein sequence ID" value="CAF0850862.1"/>
    <property type="molecule type" value="Genomic_DNA"/>
</dbReference>
<dbReference type="Proteomes" id="UP000682733">
    <property type="component" value="Unassembled WGS sequence"/>
</dbReference>
<evidence type="ECO:0000259" key="6">
    <source>
        <dbReference type="SMART" id="SM00829"/>
    </source>
</evidence>
<evidence type="ECO:0000256" key="1">
    <source>
        <dbReference type="ARBA" id="ARBA00001947"/>
    </source>
</evidence>
<feature type="domain" description="Enoyl reductase (ER)" evidence="6">
    <location>
        <begin position="14"/>
        <end position="343"/>
    </location>
</feature>
<keyword evidence="2 5" id="KW-0479">Metal-binding</keyword>
<dbReference type="InterPro" id="IPR011032">
    <property type="entry name" value="GroES-like_sf"/>
</dbReference>
<name>A0A813WHM9_9BILA</name>
<dbReference type="Gene3D" id="3.90.180.10">
    <property type="entry name" value="Medium-chain alcohol dehydrogenases, catalytic domain"/>
    <property type="match status" value="1"/>
</dbReference>
<dbReference type="SUPFAM" id="SSF51735">
    <property type="entry name" value="NAD(P)-binding Rossmann-fold domains"/>
    <property type="match status" value="1"/>
</dbReference>
<dbReference type="OrthoDB" id="1879366at2759"/>
<keyword evidence="3 5" id="KW-0862">Zinc</keyword>
<dbReference type="Gene3D" id="3.40.50.720">
    <property type="entry name" value="NAD(P)-binding Rossmann-like Domain"/>
    <property type="match status" value="1"/>
</dbReference>
<comment type="similarity">
    <text evidence="5">Belongs to the zinc-containing alcohol dehydrogenase family.</text>
</comment>
<keyword evidence="11" id="KW-1185">Reference proteome</keyword>
<proteinExistence type="inferred from homology"/>
<dbReference type="EMBL" id="CAJNOK010003512">
    <property type="protein sequence ID" value="CAF0904175.1"/>
    <property type="molecule type" value="Genomic_DNA"/>
</dbReference>
<dbReference type="Proteomes" id="UP000681722">
    <property type="component" value="Unassembled WGS sequence"/>
</dbReference>
<dbReference type="InterPro" id="IPR036291">
    <property type="entry name" value="NAD(P)-bd_dom_sf"/>
</dbReference>
<dbReference type="Pfam" id="PF08240">
    <property type="entry name" value="ADH_N"/>
    <property type="match status" value="1"/>
</dbReference>
<dbReference type="Proteomes" id="UP000677228">
    <property type="component" value="Unassembled WGS sequence"/>
</dbReference>
<reference evidence="7" key="1">
    <citation type="submission" date="2021-02" db="EMBL/GenBank/DDBJ databases">
        <authorList>
            <person name="Nowell W R."/>
        </authorList>
    </citation>
    <scope>NUCLEOTIDE SEQUENCE</scope>
</reference>
<dbReference type="FunFam" id="3.40.50.720:FF:000022">
    <property type="entry name" value="Cinnamyl alcohol dehydrogenase"/>
    <property type="match status" value="1"/>
</dbReference>
<protein>
    <recommendedName>
        <fullName evidence="6">Enoyl reductase (ER) domain-containing protein</fullName>
    </recommendedName>
</protein>
<dbReference type="PANTHER" id="PTHR42683">
    <property type="entry name" value="ALDEHYDE REDUCTASE"/>
    <property type="match status" value="1"/>
</dbReference>
<gene>
    <name evidence="7" type="ORF">GPM918_LOCUS6064</name>
    <name evidence="8" type="ORF">OVA965_LOCUS9781</name>
    <name evidence="9" type="ORF">SRO942_LOCUS6064</name>
    <name evidence="10" type="ORF">TMI583_LOCUS9778</name>
</gene>
<dbReference type="EMBL" id="CAJOBA010003514">
    <property type="protein sequence ID" value="CAF3684366.1"/>
    <property type="molecule type" value="Genomic_DNA"/>
</dbReference>
<dbReference type="AlphaFoldDB" id="A0A813WHM9"/>
<evidence type="ECO:0000313" key="8">
    <source>
        <dbReference type="EMBL" id="CAF0904175.1"/>
    </source>
</evidence>
<comment type="cofactor">
    <cofactor evidence="1 5">
        <name>Zn(2+)</name>
        <dbReference type="ChEBI" id="CHEBI:29105"/>
    </cofactor>
</comment>
<dbReference type="Pfam" id="PF00107">
    <property type="entry name" value="ADH_zinc_N"/>
    <property type="match status" value="1"/>
</dbReference>
<evidence type="ECO:0000256" key="2">
    <source>
        <dbReference type="ARBA" id="ARBA00022723"/>
    </source>
</evidence>
<dbReference type="SMART" id="SM00829">
    <property type="entry name" value="PKS_ER"/>
    <property type="match status" value="1"/>
</dbReference>
<sequence length="350" mass="38316">MIPAKGYAVLEANGPFQIYNFNRRALGLNDVLIHIHYCGICHTDIHQAKNDWQGGKYPMIPGHEITGKVVKVGENVKRFKENDAVGVGFLVDSCRSCEPCNKDREQYCANGYSGTFNGTEQDKETPTYGGYSNYIVVTEHFVVKIPDGLPLDSACPLMCAGITSYSPLKKYLGKNAKVAVIGLGGVGHMAVKFANALGAEVTVLSTSEEKRTDAMRLGAKHFIVSKDAEQMKSASNKFNFIFDSASADHDVIPYLQLLAFEGVFCVAGAPVKPLNIPAYILIAKCPIVTGVFVGGIKETQEMLEFAAKHKITCDIELLKASPENLATAFERTLNNDIRYRFVIDLQNAFT</sequence>
<dbReference type="InterPro" id="IPR013149">
    <property type="entry name" value="ADH-like_C"/>
</dbReference>
<evidence type="ECO:0000256" key="3">
    <source>
        <dbReference type="ARBA" id="ARBA00022833"/>
    </source>
</evidence>
<comment type="caution">
    <text evidence="7">The sequence shown here is derived from an EMBL/GenBank/DDBJ whole genome shotgun (WGS) entry which is preliminary data.</text>
</comment>
<evidence type="ECO:0000256" key="4">
    <source>
        <dbReference type="ARBA" id="ARBA00023002"/>
    </source>
</evidence>
<evidence type="ECO:0000313" key="11">
    <source>
        <dbReference type="Proteomes" id="UP000663829"/>
    </source>
</evidence>
<dbReference type="InterPro" id="IPR020843">
    <property type="entry name" value="ER"/>
</dbReference>
<dbReference type="PROSITE" id="PS00059">
    <property type="entry name" value="ADH_ZINC"/>
    <property type="match status" value="1"/>
</dbReference>
<evidence type="ECO:0000313" key="7">
    <source>
        <dbReference type="EMBL" id="CAF0850862.1"/>
    </source>
</evidence>
<accession>A0A813WHM9</accession>
<dbReference type="InterPro" id="IPR013154">
    <property type="entry name" value="ADH-like_N"/>
</dbReference>
<evidence type="ECO:0000313" key="10">
    <source>
        <dbReference type="EMBL" id="CAF3684366.1"/>
    </source>
</evidence>
<dbReference type="GO" id="GO:0008270">
    <property type="term" value="F:zinc ion binding"/>
    <property type="evidence" value="ECO:0007669"/>
    <property type="project" value="InterPro"/>
</dbReference>
<keyword evidence="4" id="KW-0560">Oxidoreductase</keyword>
<evidence type="ECO:0000313" key="9">
    <source>
        <dbReference type="EMBL" id="CAF3638495.1"/>
    </source>
</evidence>
<dbReference type="InterPro" id="IPR047109">
    <property type="entry name" value="CAD-like"/>
</dbReference>
<dbReference type="GO" id="GO:0016616">
    <property type="term" value="F:oxidoreductase activity, acting on the CH-OH group of donors, NAD or NADP as acceptor"/>
    <property type="evidence" value="ECO:0007669"/>
    <property type="project" value="InterPro"/>
</dbReference>
<dbReference type="CDD" id="cd05283">
    <property type="entry name" value="CAD1"/>
    <property type="match status" value="1"/>
</dbReference>
<dbReference type="SUPFAM" id="SSF50129">
    <property type="entry name" value="GroES-like"/>
    <property type="match status" value="1"/>
</dbReference>